<evidence type="ECO:0000313" key="2">
    <source>
        <dbReference type="Proteomes" id="UP000576260"/>
    </source>
</evidence>
<evidence type="ECO:0000313" key="1">
    <source>
        <dbReference type="EMBL" id="QNS15311.1"/>
    </source>
</evidence>
<dbReference type="RefSeq" id="WP_188156898.1">
    <property type="nucleotide sequence ID" value="NZ_CP061280.1"/>
</dbReference>
<dbReference type="Proteomes" id="UP000576260">
    <property type="component" value="Chromosome"/>
</dbReference>
<reference evidence="1 2" key="1">
    <citation type="submission" date="2020-09" db="EMBL/GenBank/DDBJ databases">
        <title>Mannheimia bovis sp.nov., isolated from a cow.</title>
        <authorList>
            <person name="Li F."/>
        </authorList>
    </citation>
    <scope>NUCLEOTIDE SEQUENCE [LARGE SCALE GENOMIC DNA]</scope>
    <source>
        <strain evidence="1 2">ZY190616</strain>
    </source>
</reference>
<protein>
    <submittedName>
        <fullName evidence="1">Uncharacterized protein</fullName>
    </submittedName>
</protein>
<name>A0A7H1C2V6_9PAST</name>
<dbReference type="KEGG" id="mbos:ICJ55_00725"/>
<sequence length="58" mass="6411">MRNPEIQTALAELWQAQAMAEIISNANLEEADPVTIQTAVRGISRFILNGVMALEEEI</sequence>
<dbReference type="AlphaFoldDB" id="A0A7H1C2V6"/>
<accession>A0A7H1C2V6</accession>
<gene>
    <name evidence="1" type="ORF">ICJ55_00725</name>
</gene>
<proteinExistence type="predicted"/>
<keyword evidence="2" id="KW-1185">Reference proteome</keyword>
<dbReference type="EMBL" id="CP061280">
    <property type="protein sequence ID" value="QNS15311.1"/>
    <property type="molecule type" value="Genomic_DNA"/>
</dbReference>
<organism evidence="1 2">
    <name type="scientific">Mannheimia bovis</name>
    <dbReference type="NCBI Taxonomy" id="2770636"/>
    <lineage>
        <taxon>Bacteria</taxon>
        <taxon>Pseudomonadati</taxon>
        <taxon>Pseudomonadota</taxon>
        <taxon>Gammaproteobacteria</taxon>
        <taxon>Pasteurellales</taxon>
        <taxon>Pasteurellaceae</taxon>
        <taxon>Mannheimia</taxon>
    </lineage>
</organism>